<protein>
    <recommendedName>
        <fullName evidence="1">Thioredoxin domain-containing protein</fullName>
    </recommendedName>
</protein>
<sequence>MPMSNPDAGRLTRRAFAAGALSTITLSSPTAALPLLRGQRKQFVHFEPQPSMQPLRLRDLAGRTATLAAAKREAMRLYVWATWCPSCPVELPRLAREQAAIAARGVGVVAVSIDTVSTVVISTYLQRHGAGGLRVLHDPAAATLRAGQPDGTASPFQSWSMPLTFAVDRAARVRGYIAGGFDWLKPDSLAFLDVLAAQAPPAPFHAMPSRSG</sequence>
<dbReference type="PROSITE" id="PS51352">
    <property type="entry name" value="THIOREDOXIN_2"/>
    <property type="match status" value="1"/>
</dbReference>
<dbReference type="InterPro" id="IPR050553">
    <property type="entry name" value="Thioredoxin_ResA/DsbE_sf"/>
</dbReference>
<dbReference type="InterPro" id="IPR013766">
    <property type="entry name" value="Thioredoxin_domain"/>
</dbReference>
<dbReference type="InterPro" id="IPR000866">
    <property type="entry name" value="AhpC/TSA"/>
</dbReference>
<dbReference type="GO" id="GO:0016209">
    <property type="term" value="F:antioxidant activity"/>
    <property type="evidence" value="ECO:0007669"/>
    <property type="project" value="InterPro"/>
</dbReference>
<dbReference type="AlphaFoldDB" id="A0A2U8VVZ3"/>
<dbReference type="KEGG" id="meti:DK427_21195"/>
<accession>A0A2U8VVZ3</accession>
<dbReference type="InterPro" id="IPR036249">
    <property type="entry name" value="Thioredoxin-like_sf"/>
</dbReference>
<keyword evidence="3" id="KW-1185">Reference proteome</keyword>
<dbReference type="OrthoDB" id="9799347at2"/>
<dbReference type="PANTHER" id="PTHR42852:SF17">
    <property type="entry name" value="THIOREDOXIN-LIKE PROTEIN HI_1115"/>
    <property type="match status" value="1"/>
</dbReference>
<proteinExistence type="predicted"/>
<organism evidence="2 3">
    <name type="scientific">Methylobacterium radiodurans</name>
    <dbReference type="NCBI Taxonomy" id="2202828"/>
    <lineage>
        <taxon>Bacteria</taxon>
        <taxon>Pseudomonadati</taxon>
        <taxon>Pseudomonadota</taxon>
        <taxon>Alphaproteobacteria</taxon>
        <taxon>Hyphomicrobiales</taxon>
        <taxon>Methylobacteriaceae</taxon>
        <taxon>Methylobacterium</taxon>
    </lineage>
</organism>
<name>A0A2U8VVZ3_9HYPH</name>
<evidence type="ECO:0000313" key="2">
    <source>
        <dbReference type="EMBL" id="AWN37937.1"/>
    </source>
</evidence>
<gene>
    <name evidence="2" type="ORF">DK427_21195</name>
</gene>
<dbReference type="SUPFAM" id="SSF52833">
    <property type="entry name" value="Thioredoxin-like"/>
    <property type="match status" value="1"/>
</dbReference>
<dbReference type="GO" id="GO:0016491">
    <property type="term" value="F:oxidoreductase activity"/>
    <property type="evidence" value="ECO:0007669"/>
    <property type="project" value="InterPro"/>
</dbReference>
<dbReference type="EMBL" id="CP029551">
    <property type="protein sequence ID" value="AWN37937.1"/>
    <property type="molecule type" value="Genomic_DNA"/>
</dbReference>
<evidence type="ECO:0000259" key="1">
    <source>
        <dbReference type="PROSITE" id="PS51352"/>
    </source>
</evidence>
<dbReference type="Pfam" id="PF00578">
    <property type="entry name" value="AhpC-TSA"/>
    <property type="match status" value="1"/>
</dbReference>
<feature type="domain" description="Thioredoxin" evidence="1">
    <location>
        <begin position="22"/>
        <end position="200"/>
    </location>
</feature>
<dbReference type="CDD" id="cd02966">
    <property type="entry name" value="TlpA_like_family"/>
    <property type="match status" value="1"/>
</dbReference>
<evidence type="ECO:0000313" key="3">
    <source>
        <dbReference type="Proteomes" id="UP000246058"/>
    </source>
</evidence>
<dbReference type="PANTHER" id="PTHR42852">
    <property type="entry name" value="THIOL:DISULFIDE INTERCHANGE PROTEIN DSBE"/>
    <property type="match status" value="1"/>
</dbReference>
<reference evidence="2 3" key="1">
    <citation type="submission" date="2018-05" db="EMBL/GenBank/DDBJ databases">
        <title>Complete Genome Sequence of Methylobacterium sp. 17Sr1-43.</title>
        <authorList>
            <person name="Srinivasan S."/>
        </authorList>
    </citation>
    <scope>NUCLEOTIDE SEQUENCE [LARGE SCALE GENOMIC DNA]</scope>
    <source>
        <strain evidence="2 3">17Sr1-43</strain>
    </source>
</reference>
<dbReference type="Proteomes" id="UP000246058">
    <property type="component" value="Chromosome"/>
</dbReference>
<dbReference type="Gene3D" id="3.40.30.10">
    <property type="entry name" value="Glutaredoxin"/>
    <property type="match status" value="1"/>
</dbReference>